<dbReference type="PANTHER" id="PTHR48449">
    <property type="entry name" value="DUF1985 DOMAIN-CONTAINING PROTEIN"/>
    <property type="match status" value="1"/>
</dbReference>
<name>A0A6P5SXT9_PRUAV</name>
<evidence type="ECO:0000313" key="4">
    <source>
        <dbReference type="RefSeq" id="XP_021821164.1"/>
    </source>
</evidence>
<evidence type="ECO:0000313" key="3">
    <source>
        <dbReference type="Proteomes" id="UP000515124"/>
    </source>
</evidence>
<keyword evidence="3" id="KW-1185">Reference proteome</keyword>
<feature type="compositionally biased region" description="Basic and acidic residues" evidence="1">
    <location>
        <begin position="212"/>
        <end position="241"/>
    </location>
</feature>
<protein>
    <submittedName>
        <fullName evidence="4">Uncharacterized protein LOC110762785</fullName>
    </submittedName>
</protein>
<feature type="compositionally biased region" description="Acidic residues" evidence="1">
    <location>
        <begin position="439"/>
        <end position="462"/>
    </location>
</feature>
<dbReference type="InterPro" id="IPR015410">
    <property type="entry name" value="DUF1985"/>
</dbReference>
<feature type="domain" description="DUF1985" evidence="2">
    <location>
        <begin position="78"/>
        <end position="204"/>
    </location>
</feature>
<feature type="region of interest" description="Disordered" evidence="1">
    <location>
        <begin position="435"/>
        <end position="467"/>
    </location>
</feature>
<reference evidence="4" key="1">
    <citation type="submission" date="2025-08" db="UniProtKB">
        <authorList>
            <consortium name="RefSeq"/>
        </authorList>
    </citation>
    <scope>IDENTIFICATION</scope>
</reference>
<dbReference type="Proteomes" id="UP000515124">
    <property type="component" value="Unplaced"/>
</dbReference>
<dbReference type="KEGG" id="pavi:110762785"/>
<dbReference type="RefSeq" id="XP_021821164.1">
    <property type="nucleotide sequence ID" value="XM_021965472.1"/>
</dbReference>
<evidence type="ECO:0000256" key="1">
    <source>
        <dbReference type="SAM" id="MobiDB-lite"/>
    </source>
</evidence>
<dbReference type="AlphaFoldDB" id="A0A6P5SXT9"/>
<dbReference type="PANTHER" id="PTHR48449:SF1">
    <property type="entry name" value="DUF1985 DOMAIN-CONTAINING PROTEIN"/>
    <property type="match status" value="1"/>
</dbReference>
<dbReference type="Pfam" id="PF09331">
    <property type="entry name" value="DUF1985"/>
    <property type="match status" value="1"/>
</dbReference>
<gene>
    <name evidence="4" type="primary">LOC110762785</name>
</gene>
<dbReference type="Gramene" id="Pav_sc0000893.1_g1080.1.br:mrna">
    <property type="protein sequence ID" value="Pav_sc0000893.1_g1080.1.br:mrna"/>
    <property type="gene ID" value="Pav_sc0000893.1_g1080.1.br"/>
</dbReference>
<accession>A0A6P5SXT9</accession>
<evidence type="ECO:0000259" key="2">
    <source>
        <dbReference type="Pfam" id="PF09331"/>
    </source>
</evidence>
<sequence>MESGFELCFPESEVYSARVNNLCVPSTVLSNFVLKFSNEQMRRFRETCFGHLMELDKISFSGQMVHGLALRRVAGLGVKDIHGLSYAIGSNVVQFSAKVFCLVSGLKFGVEPHITAEDEGVNRLLDAHISNKNHITLQDIEKAFLSAKFGSEDVFKLGMLCFIEFVILGKAPNVRINEEYLHLVHNMEELNNFPWGSISFEQLQDSLLFSPGKRESDENDDEKEKRQRKGKEEVKRKKKLEDKKRKRINRPAWTIKGLSFAFQVWAYELIPELEMAPLRYCKKKDKTELVPRICRWESTDKTPEFRKLNAYIFQSKQHASLRLLRPSALELRQKYWTWGTNFHEEDAPSMGPGVCTDLAEVSSLVQRLGDEIEILHCEKSEQWANFVDFKNATNHGMEVMRLELTALRKMIGHGGGTVVVPSVVKVKRVQREESVCEAQVEDSEMKDEKLDDEEEREDEDEKGGEKVHDVDLLQGCYNI</sequence>
<proteinExistence type="predicted"/>
<feature type="region of interest" description="Disordered" evidence="1">
    <location>
        <begin position="211"/>
        <end position="241"/>
    </location>
</feature>
<dbReference type="GeneID" id="110762785"/>
<organism evidence="3 4">
    <name type="scientific">Prunus avium</name>
    <name type="common">Cherry</name>
    <name type="synonym">Cerasus avium</name>
    <dbReference type="NCBI Taxonomy" id="42229"/>
    <lineage>
        <taxon>Eukaryota</taxon>
        <taxon>Viridiplantae</taxon>
        <taxon>Streptophyta</taxon>
        <taxon>Embryophyta</taxon>
        <taxon>Tracheophyta</taxon>
        <taxon>Spermatophyta</taxon>
        <taxon>Magnoliopsida</taxon>
        <taxon>eudicotyledons</taxon>
        <taxon>Gunneridae</taxon>
        <taxon>Pentapetalae</taxon>
        <taxon>rosids</taxon>
        <taxon>fabids</taxon>
        <taxon>Rosales</taxon>
        <taxon>Rosaceae</taxon>
        <taxon>Amygdaloideae</taxon>
        <taxon>Amygdaleae</taxon>
        <taxon>Prunus</taxon>
    </lineage>
</organism>